<organism evidence="10 11">
    <name type="scientific">Paludibaculum fermentans</name>
    <dbReference type="NCBI Taxonomy" id="1473598"/>
    <lineage>
        <taxon>Bacteria</taxon>
        <taxon>Pseudomonadati</taxon>
        <taxon>Acidobacteriota</taxon>
        <taxon>Terriglobia</taxon>
        <taxon>Bryobacterales</taxon>
        <taxon>Bryobacteraceae</taxon>
        <taxon>Paludibaculum</taxon>
    </lineage>
</organism>
<gene>
    <name evidence="10" type="ORF">IRI77_26015</name>
</gene>
<keyword evidence="2" id="KW-1003">Cell membrane</keyword>
<evidence type="ECO:0000256" key="1">
    <source>
        <dbReference type="ARBA" id="ARBA00004651"/>
    </source>
</evidence>
<evidence type="ECO:0000256" key="6">
    <source>
        <dbReference type="ARBA" id="ARBA00038076"/>
    </source>
</evidence>
<keyword evidence="11" id="KW-1185">Reference proteome</keyword>
<dbReference type="PANTHER" id="PTHR30572">
    <property type="entry name" value="MEMBRANE COMPONENT OF TRANSPORTER-RELATED"/>
    <property type="match status" value="1"/>
</dbReference>
<dbReference type="Pfam" id="PF02687">
    <property type="entry name" value="FtsX"/>
    <property type="match status" value="1"/>
</dbReference>
<evidence type="ECO:0000256" key="2">
    <source>
        <dbReference type="ARBA" id="ARBA00022475"/>
    </source>
</evidence>
<dbReference type="InterPro" id="IPR025857">
    <property type="entry name" value="MacB_PCD"/>
</dbReference>
<dbReference type="RefSeq" id="WP_194447915.1">
    <property type="nucleotide sequence ID" value="NZ_CP063849.1"/>
</dbReference>
<feature type="domain" description="ABC3 transporter permease C-terminal" evidence="8">
    <location>
        <begin position="291"/>
        <end position="404"/>
    </location>
</feature>
<feature type="transmembrane region" description="Helical" evidence="7">
    <location>
        <begin position="284"/>
        <end position="312"/>
    </location>
</feature>
<feature type="domain" description="MacB-like periplasmic core" evidence="9">
    <location>
        <begin position="22"/>
        <end position="251"/>
    </location>
</feature>
<dbReference type="GO" id="GO:0022857">
    <property type="term" value="F:transmembrane transporter activity"/>
    <property type="evidence" value="ECO:0007669"/>
    <property type="project" value="TreeGrafter"/>
</dbReference>
<dbReference type="InterPro" id="IPR050250">
    <property type="entry name" value="Macrolide_Exporter_MacB"/>
</dbReference>
<comment type="subcellular location">
    <subcellularLocation>
        <location evidence="1">Cell membrane</location>
        <topology evidence="1">Multi-pass membrane protein</topology>
    </subcellularLocation>
</comment>
<name>A0A7S7NM96_PALFE</name>
<dbReference type="EMBL" id="CP063849">
    <property type="protein sequence ID" value="QOY86246.1"/>
    <property type="molecule type" value="Genomic_DNA"/>
</dbReference>
<feature type="transmembrane region" description="Helical" evidence="7">
    <location>
        <begin position="333"/>
        <end position="366"/>
    </location>
</feature>
<evidence type="ECO:0000313" key="11">
    <source>
        <dbReference type="Proteomes" id="UP000593892"/>
    </source>
</evidence>
<keyword evidence="4 7" id="KW-1133">Transmembrane helix</keyword>
<dbReference type="KEGG" id="pfer:IRI77_26015"/>
<dbReference type="PANTHER" id="PTHR30572:SF4">
    <property type="entry name" value="ABC TRANSPORTER PERMEASE YTRF"/>
    <property type="match status" value="1"/>
</dbReference>
<evidence type="ECO:0000256" key="4">
    <source>
        <dbReference type="ARBA" id="ARBA00022989"/>
    </source>
</evidence>
<dbReference type="GO" id="GO:0005886">
    <property type="term" value="C:plasma membrane"/>
    <property type="evidence" value="ECO:0007669"/>
    <property type="project" value="UniProtKB-SubCell"/>
</dbReference>
<evidence type="ECO:0000256" key="7">
    <source>
        <dbReference type="SAM" id="Phobius"/>
    </source>
</evidence>
<dbReference type="InterPro" id="IPR003838">
    <property type="entry name" value="ABC3_permease_C"/>
</dbReference>
<evidence type="ECO:0000259" key="9">
    <source>
        <dbReference type="Pfam" id="PF12704"/>
    </source>
</evidence>
<sequence>MKNLLESARMALAALSANRMRSLLTMLGIIIGVAAVIAMVSVGSGATERISEQIASMGSNLIIVMPGSLTSGGMRMGSGASLTLTEEDATAIAVECPSVSVAAPMVRSGAQVIYGNNNWATSVIGTVPSYLEVRDLTLDRGEPFTTQDIDSSARVALLGQTVVQNLFGGADPVGQTFRIKNVPFTVTGVLTPKGQNPMGQDQDDVILIPISTAKKRVLGTSQASSHSIGNVLVEAIGPSQMDPAIEQMTQLLRQRHHIQPGSDDDFSVRNLSEVFSAQEESANVMAILLGAIASVSLIVGGIGIMNIMLVSVTERTKEIGIRKAIGARMGDILSQFLVEAVTLSLVGGVAGIVLGLGGSWAISAIAHWSTQISLSAIALAFVFSALVGVFFGYYPARQAARLDPILALRFE</sequence>
<evidence type="ECO:0000313" key="10">
    <source>
        <dbReference type="EMBL" id="QOY86246.1"/>
    </source>
</evidence>
<dbReference type="Pfam" id="PF12704">
    <property type="entry name" value="MacB_PCD"/>
    <property type="match status" value="1"/>
</dbReference>
<dbReference type="Proteomes" id="UP000593892">
    <property type="component" value="Chromosome"/>
</dbReference>
<reference evidence="10 11" key="1">
    <citation type="submission" date="2020-10" db="EMBL/GenBank/DDBJ databases">
        <title>Complete genome sequence of Paludibaculum fermentans P105T, a facultatively anaerobic acidobacterium capable of dissimilatory Fe(III) reduction.</title>
        <authorList>
            <person name="Dedysh S.N."/>
            <person name="Beletsky A.V."/>
            <person name="Kulichevskaya I.S."/>
            <person name="Mardanov A.V."/>
            <person name="Ravin N.V."/>
        </authorList>
    </citation>
    <scope>NUCLEOTIDE SEQUENCE [LARGE SCALE GENOMIC DNA]</scope>
    <source>
        <strain evidence="10 11">P105</strain>
    </source>
</reference>
<feature type="transmembrane region" description="Helical" evidence="7">
    <location>
        <begin position="21"/>
        <end position="42"/>
    </location>
</feature>
<evidence type="ECO:0000256" key="5">
    <source>
        <dbReference type="ARBA" id="ARBA00023136"/>
    </source>
</evidence>
<proteinExistence type="inferred from homology"/>
<protein>
    <submittedName>
        <fullName evidence="10">ABC transporter permease</fullName>
    </submittedName>
</protein>
<evidence type="ECO:0000256" key="3">
    <source>
        <dbReference type="ARBA" id="ARBA00022692"/>
    </source>
</evidence>
<keyword evidence="5 7" id="KW-0472">Membrane</keyword>
<evidence type="ECO:0000259" key="8">
    <source>
        <dbReference type="Pfam" id="PF02687"/>
    </source>
</evidence>
<accession>A0A7S7NM96</accession>
<feature type="transmembrane region" description="Helical" evidence="7">
    <location>
        <begin position="372"/>
        <end position="394"/>
    </location>
</feature>
<comment type="similarity">
    <text evidence="6">Belongs to the ABC-4 integral membrane protein family.</text>
</comment>
<keyword evidence="3 7" id="KW-0812">Transmembrane</keyword>
<dbReference type="AlphaFoldDB" id="A0A7S7NM96"/>